<accession>A0AAQ3N6S5</accession>
<reference evidence="1 2" key="1">
    <citation type="journal article" date="2023" name="Life. Sci Alliance">
        <title>Evolutionary insights into 3D genome organization and epigenetic landscape of Vigna mungo.</title>
        <authorList>
            <person name="Junaid A."/>
            <person name="Singh B."/>
            <person name="Bhatia S."/>
        </authorList>
    </citation>
    <scope>NUCLEOTIDE SEQUENCE [LARGE SCALE GENOMIC DNA]</scope>
    <source>
        <strain evidence="1">Urdbean</strain>
    </source>
</reference>
<keyword evidence="2" id="KW-1185">Reference proteome</keyword>
<proteinExistence type="predicted"/>
<protein>
    <submittedName>
        <fullName evidence="1">Uncharacterized protein</fullName>
    </submittedName>
</protein>
<dbReference type="Proteomes" id="UP001374535">
    <property type="component" value="Chromosome 7"/>
</dbReference>
<evidence type="ECO:0000313" key="1">
    <source>
        <dbReference type="EMBL" id="WVZ04124.1"/>
    </source>
</evidence>
<sequence length="108" mass="12338">MRMHRNTEKVLADSIGATDEITLVYFHYSVSYKYRGRFRAQNILFSLYPYISLAPEEVPLAALNSPLDLRSFIDSTDKAIVLMRTRARLNLVLIKGFVKLLGWGSLPC</sequence>
<gene>
    <name evidence="1" type="ORF">V8G54_024930</name>
</gene>
<organism evidence="1 2">
    <name type="scientific">Vigna mungo</name>
    <name type="common">Black gram</name>
    <name type="synonym">Phaseolus mungo</name>
    <dbReference type="NCBI Taxonomy" id="3915"/>
    <lineage>
        <taxon>Eukaryota</taxon>
        <taxon>Viridiplantae</taxon>
        <taxon>Streptophyta</taxon>
        <taxon>Embryophyta</taxon>
        <taxon>Tracheophyta</taxon>
        <taxon>Spermatophyta</taxon>
        <taxon>Magnoliopsida</taxon>
        <taxon>eudicotyledons</taxon>
        <taxon>Gunneridae</taxon>
        <taxon>Pentapetalae</taxon>
        <taxon>rosids</taxon>
        <taxon>fabids</taxon>
        <taxon>Fabales</taxon>
        <taxon>Fabaceae</taxon>
        <taxon>Papilionoideae</taxon>
        <taxon>50 kb inversion clade</taxon>
        <taxon>NPAAA clade</taxon>
        <taxon>indigoferoid/millettioid clade</taxon>
        <taxon>Phaseoleae</taxon>
        <taxon>Vigna</taxon>
    </lineage>
</organism>
<dbReference type="AlphaFoldDB" id="A0AAQ3N6S5"/>
<evidence type="ECO:0000313" key="2">
    <source>
        <dbReference type="Proteomes" id="UP001374535"/>
    </source>
</evidence>
<name>A0AAQ3N6S5_VIGMU</name>
<dbReference type="EMBL" id="CP144694">
    <property type="protein sequence ID" value="WVZ04124.1"/>
    <property type="molecule type" value="Genomic_DNA"/>
</dbReference>